<comment type="caution">
    <text evidence="3">The sequence shown here is derived from an EMBL/GenBank/DDBJ whole genome shotgun (WGS) entry which is preliminary data.</text>
</comment>
<proteinExistence type="predicted"/>
<feature type="region of interest" description="Disordered" evidence="1">
    <location>
        <begin position="283"/>
        <end position="320"/>
    </location>
</feature>
<dbReference type="EMBL" id="JARBJD010000007">
    <property type="protein sequence ID" value="KAK2963168.1"/>
    <property type="molecule type" value="Genomic_DNA"/>
</dbReference>
<keyword evidence="2" id="KW-0472">Membrane</keyword>
<evidence type="ECO:0008006" key="5">
    <source>
        <dbReference type="Google" id="ProtNLM"/>
    </source>
</evidence>
<feature type="transmembrane region" description="Helical" evidence="2">
    <location>
        <begin position="153"/>
        <end position="172"/>
    </location>
</feature>
<evidence type="ECO:0000256" key="2">
    <source>
        <dbReference type="SAM" id="Phobius"/>
    </source>
</evidence>
<evidence type="ECO:0000313" key="3">
    <source>
        <dbReference type="EMBL" id="KAK2963168.1"/>
    </source>
</evidence>
<feature type="transmembrane region" description="Helical" evidence="2">
    <location>
        <begin position="69"/>
        <end position="93"/>
    </location>
</feature>
<protein>
    <recommendedName>
        <fullName evidence="5">Integral membrane protein</fullName>
    </recommendedName>
</protein>
<dbReference type="Proteomes" id="UP001281761">
    <property type="component" value="Unassembled WGS sequence"/>
</dbReference>
<organism evidence="3 4">
    <name type="scientific">Blattamonas nauphoetae</name>
    <dbReference type="NCBI Taxonomy" id="2049346"/>
    <lineage>
        <taxon>Eukaryota</taxon>
        <taxon>Metamonada</taxon>
        <taxon>Preaxostyla</taxon>
        <taxon>Oxymonadida</taxon>
        <taxon>Blattamonas</taxon>
    </lineage>
</organism>
<feature type="transmembrane region" description="Helical" evidence="2">
    <location>
        <begin position="193"/>
        <end position="213"/>
    </location>
</feature>
<keyword evidence="2" id="KW-1133">Transmembrane helix</keyword>
<accession>A0ABQ9YHD3</accession>
<reference evidence="3 4" key="1">
    <citation type="journal article" date="2022" name="bioRxiv">
        <title>Genomics of Preaxostyla Flagellates Illuminates Evolutionary Transitions and the Path Towards Mitochondrial Loss.</title>
        <authorList>
            <person name="Novak L.V.F."/>
            <person name="Treitli S.C."/>
            <person name="Pyrih J."/>
            <person name="Halakuc P."/>
            <person name="Pipaliya S.V."/>
            <person name="Vacek V."/>
            <person name="Brzon O."/>
            <person name="Soukal P."/>
            <person name="Eme L."/>
            <person name="Dacks J.B."/>
            <person name="Karnkowska A."/>
            <person name="Elias M."/>
            <person name="Hampl V."/>
        </authorList>
    </citation>
    <scope>NUCLEOTIDE SEQUENCE [LARGE SCALE GENOMIC DNA]</scope>
    <source>
        <strain evidence="3">NAU3</strain>
        <tissue evidence="3">Gut</tissue>
    </source>
</reference>
<keyword evidence="2" id="KW-0812">Transmembrane</keyword>
<evidence type="ECO:0000256" key="1">
    <source>
        <dbReference type="SAM" id="MobiDB-lite"/>
    </source>
</evidence>
<gene>
    <name evidence="3" type="ORF">BLNAU_1701</name>
</gene>
<sequence length="398" mass="43793">MGLILLTTVGIIILGIITIVQIAKTRHFLFNRIWRGRIFFVVVCMIQSVLAVFFSEMQFGTLVSEKMSYLMYAASAPSYYTCHAMISTYPGALMMSSRKHALEIYSKRPNRGPTSISAIIGAIVLVVTSVFPLLNQFNALPLPSGVNYYHYSYWALIQKAIGVATMIGNEIFTLIQAIRFKKNVLNVRTSHRLIGITIGNAIATLLIALFSAVTTLVHMGYTEFETDVSYDTAMLVSSFVIALSSNYHSVQVLITLILRPILTLTKNPLYSYEGKKMSGIAGSSQEMQDLASGATSDSNRDAGRLVVKPTPPPPLVTETPKVADRTDGLIFDFSHASTPEELNRIIQTSLNNYQNERKKRPIPPPSQLASSTITSALTTTPPITNRSHLVQSMTADAM</sequence>
<feature type="transmembrane region" description="Helical" evidence="2">
    <location>
        <begin position="114"/>
        <end position="133"/>
    </location>
</feature>
<name>A0ABQ9YHD3_9EUKA</name>
<feature type="transmembrane region" description="Helical" evidence="2">
    <location>
        <begin position="36"/>
        <end position="54"/>
    </location>
</feature>
<evidence type="ECO:0000313" key="4">
    <source>
        <dbReference type="Proteomes" id="UP001281761"/>
    </source>
</evidence>
<feature type="transmembrane region" description="Helical" evidence="2">
    <location>
        <begin position="6"/>
        <end position="24"/>
    </location>
</feature>
<keyword evidence="4" id="KW-1185">Reference proteome</keyword>
<feature type="compositionally biased region" description="Polar residues" evidence="1">
    <location>
        <begin position="283"/>
        <end position="297"/>
    </location>
</feature>
<feature type="transmembrane region" description="Helical" evidence="2">
    <location>
        <begin position="233"/>
        <end position="258"/>
    </location>
</feature>